<name>A0ACC2KML3_PERAE</name>
<comment type="caution">
    <text evidence="1">The sequence shown here is derived from an EMBL/GenBank/DDBJ whole genome shotgun (WGS) entry which is preliminary data.</text>
</comment>
<gene>
    <name evidence="1" type="ORF">MRB53_030697</name>
</gene>
<evidence type="ECO:0000313" key="1">
    <source>
        <dbReference type="EMBL" id="KAJ8622168.1"/>
    </source>
</evidence>
<keyword evidence="2" id="KW-1185">Reference proteome</keyword>
<evidence type="ECO:0000313" key="2">
    <source>
        <dbReference type="Proteomes" id="UP001234297"/>
    </source>
</evidence>
<protein>
    <submittedName>
        <fullName evidence="1">Uncharacterized protein</fullName>
    </submittedName>
</protein>
<organism evidence="1 2">
    <name type="scientific">Persea americana</name>
    <name type="common">Avocado</name>
    <dbReference type="NCBI Taxonomy" id="3435"/>
    <lineage>
        <taxon>Eukaryota</taxon>
        <taxon>Viridiplantae</taxon>
        <taxon>Streptophyta</taxon>
        <taxon>Embryophyta</taxon>
        <taxon>Tracheophyta</taxon>
        <taxon>Spermatophyta</taxon>
        <taxon>Magnoliopsida</taxon>
        <taxon>Magnoliidae</taxon>
        <taxon>Laurales</taxon>
        <taxon>Lauraceae</taxon>
        <taxon>Persea</taxon>
    </lineage>
</organism>
<reference evidence="1 2" key="1">
    <citation type="journal article" date="2022" name="Hortic Res">
        <title>A haplotype resolved chromosomal level avocado genome allows analysis of novel avocado genes.</title>
        <authorList>
            <person name="Nath O."/>
            <person name="Fletcher S.J."/>
            <person name="Hayward A."/>
            <person name="Shaw L.M."/>
            <person name="Masouleh A.K."/>
            <person name="Furtado A."/>
            <person name="Henry R.J."/>
            <person name="Mitter N."/>
        </authorList>
    </citation>
    <scope>NUCLEOTIDE SEQUENCE [LARGE SCALE GENOMIC DNA]</scope>
    <source>
        <strain evidence="2">cv. Hass</strain>
    </source>
</reference>
<proteinExistence type="predicted"/>
<dbReference type="EMBL" id="CM056818">
    <property type="protein sequence ID" value="KAJ8622168.1"/>
    <property type="molecule type" value="Genomic_DNA"/>
</dbReference>
<sequence>MEESIKRDEDNSANMEETQREQQRMRITMANMMRRLSGQQNNFFEGIARGARRCNKVSVGDELNKKLKYLGINAFRYPIELPDL</sequence>
<accession>A0ACC2KML3</accession>
<dbReference type="Proteomes" id="UP001234297">
    <property type="component" value="Chromosome 10"/>
</dbReference>